<evidence type="ECO:0000313" key="6">
    <source>
        <dbReference type="Proteomes" id="UP001500620"/>
    </source>
</evidence>
<dbReference type="Gene3D" id="3.40.50.150">
    <property type="entry name" value="Vaccinia Virus protein VP39"/>
    <property type="match status" value="1"/>
</dbReference>
<evidence type="ECO:0000259" key="4">
    <source>
        <dbReference type="Pfam" id="PF08241"/>
    </source>
</evidence>
<keyword evidence="2" id="KW-0808">Transferase</keyword>
<dbReference type="InterPro" id="IPR013216">
    <property type="entry name" value="Methyltransf_11"/>
</dbReference>
<dbReference type="Pfam" id="PF08241">
    <property type="entry name" value="Methyltransf_11"/>
    <property type="match status" value="1"/>
</dbReference>
<evidence type="ECO:0000256" key="1">
    <source>
        <dbReference type="ARBA" id="ARBA00022603"/>
    </source>
</evidence>
<dbReference type="GO" id="GO:0008168">
    <property type="term" value="F:methyltransferase activity"/>
    <property type="evidence" value="ECO:0007669"/>
    <property type="project" value="UniProtKB-KW"/>
</dbReference>
<dbReference type="SUPFAM" id="SSF53335">
    <property type="entry name" value="S-adenosyl-L-methionine-dependent methyltransferases"/>
    <property type="match status" value="1"/>
</dbReference>
<organism evidence="5 6">
    <name type="scientific">Dactylosporangium darangshiense</name>
    <dbReference type="NCBI Taxonomy" id="579108"/>
    <lineage>
        <taxon>Bacteria</taxon>
        <taxon>Bacillati</taxon>
        <taxon>Actinomycetota</taxon>
        <taxon>Actinomycetes</taxon>
        <taxon>Micromonosporales</taxon>
        <taxon>Micromonosporaceae</taxon>
        <taxon>Dactylosporangium</taxon>
    </lineage>
</organism>
<name>A0ABP8D4I2_9ACTN</name>
<dbReference type="CDD" id="cd02440">
    <property type="entry name" value="AdoMet_MTases"/>
    <property type="match status" value="1"/>
</dbReference>
<keyword evidence="1 5" id="KW-0489">Methyltransferase</keyword>
<evidence type="ECO:0000313" key="5">
    <source>
        <dbReference type="EMBL" id="GAA4247307.1"/>
    </source>
</evidence>
<feature type="domain" description="Methyltransferase type 11" evidence="4">
    <location>
        <begin position="77"/>
        <end position="171"/>
    </location>
</feature>
<dbReference type="EMBL" id="BAABAT010000004">
    <property type="protein sequence ID" value="GAA4247307.1"/>
    <property type="molecule type" value="Genomic_DNA"/>
</dbReference>
<dbReference type="Proteomes" id="UP001500620">
    <property type="component" value="Unassembled WGS sequence"/>
</dbReference>
<protein>
    <submittedName>
        <fullName evidence="5">Class I SAM-dependent methyltransferase</fullName>
    </submittedName>
</protein>
<accession>A0ABP8D4I2</accession>
<keyword evidence="3" id="KW-0949">S-adenosyl-L-methionine</keyword>
<dbReference type="InterPro" id="IPR029063">
    <property type="entry name" value="SAM-dependent_MTases_sf"/>
</dbReference>
<gene>
    <name evidence="5" type="ORF">GCM10022255_022630</name>
</gene>
<evidence type="ECO:0000256" key="2">
    <source>
        <dbReference type="ARBA" id="ARBA00022679"/>
    </source>
</evidence>
<dbReference type="PANTHER" id="PTHR43464">
    <property type="entry name" value="METHYLTRANSFERASE"/>
    <property type="match status" value="1"/>
</dbReference>
<dbReference type="PANTHER" id="PTHR43464:SF19">
    <property type="entry name" value="UBIQUINONE BIOSYNTHESIS O-METHYLTRANSFERASE, MITOCHONDRIAL"/>
    <property type="match status" value="1"/>
</dbReference>
<dbReference type="GO" id="GO:0032259">
    <property type="term" value="P:methylation"/>
    <property type="evidence" value="ECO:0007669"/>
    <property type="project" value="UniProtKB-KW"/>
</dbReference>
<evidence type="ECO:0000256" key="3">
    <source>
        <dbReference type="ARBA" id="ARBA00022691"/>
    </source>
</evidence>
<proteinExistence type="predicted"/>
<sequence length="224" mass="23888">MESAADFGMDLRRHGGLGPAAPPRCRRIGAVTGTYWDEQADTFDDEPDHGLLDPAVRAAWGDALLPLLPAAPARVADLGSGTGSLSVLLAEAGYEVAGLDLAPRMVEAARAKAAAAGVDARFEVGDAAAPPWAAGEFDVVLVRHVLWALPDPDAAVGRWVRLLRPGGRLVLVEGRWSTGGGLTAERVRHAVLRHRREADVTVLDDPALWGRAIQDERYVVTSRR</sequence>
<comment type="caution">
    <text evidence="5">The sequence shown here is derived from an EMBL/GenBank/DDBJ whole genome shotgun (WGS) entry which is preliminary data.</text>
</comment>
<keyword evidence="6" id="KW-1185">Reference proteome</keyword>
<reference evidence="6" key="1">
    <citation type="journal article" date="2019" name="Int. J. Syst. Evol. Microbiol.">
        <title>The Global Catalogue of Microorganisms (GCM) 10K type strain sequencing project: providing services to taxonomists for standard genome sequencing and annotation.</title>
        <authorList>
            <consortium name="The Broad Institute Genomics Platform"/>
            <consortium name="The Broad Institute Genome Sequencing Center for Infectious Disease"/>
            <person name="Wu L."/>
            <person name="Ma J."/>
        </authorList>
    </citation>
    <scope>NUCLEOTIDE SEQUENCE [LARGE SCALE GENOMIC DNA]</scope>
    <source>
        <strain evidence="6">JCM 17441</strain>
    </source>
</reference>